<evidence type="ECO:0000313" key="1">
    <source>
        <dbReference type="EMBL" id="EQD47392.1"/>
    </source>
</evidence>
<comment type="caution">
    <text evidence="1">The sequence shown here is derived from an EMBL/GenBank/DDBJ whole genome shotgun (WGS) entry which is preliminary data.</text>
</comment>
<dbReference type="InterPro" id="IPR046632">
    <property type="entry name" value="DUF6744"/>
</dbReference>
<dbReference type="EMBL" id="AUZZ01006091">
    <property type="protein sequence ID" value="EQD47392.1"/>
    <property type="molecule type" value="Genomic_DNA"/>
</dbReference>
<protein>
    <submittedName>
        <fullName evidence="1">Uncharacterized protein</fullName>
    </submittedName>
</protein>
<dbReference type="AlphaFoldDB" id="T0ZS75"/>
<accession>T0ZS75</accession>
<name>T0ZS75_9ZZZZ</name>
<feature type="non-terminal residue" evidence="1">
    <location>
        <position position="165"/>
    </location>
</feature>
<gene>
    <name evidence="1" type="ORF">B2A_08460</name>
</gene>
<dbReference type="Pfam" id="PF20529">
    <property type="entry name" value="DUF6744"/>
    <property type="match status" value="1"/>
</dbReference>
<organism evidence="1">
    <name type="scientific">mine drainage metagenome</name>
    <dbReference type="NCBI Taxonomy" id="410659"/>
    <lineage>
        <taxon>unclassified sequences</taxon>
        <taxon>metagenomes</taxon>
        <taxon>ecological metagenomes</taxon>
    </lineage>
</organism>
<reference evidence="1" key="2">
    <citation type="journal article" date="2014" name="ISME J.">
        <title>Microbial stratification in low pH oxic and suboxic macroscopic growths along an acid mine drainage.</title>
        <authorList>
            <person name="Mendez-Garcia C."/>
            <person name="Mesa V."/>
            <person name="Sprenger R.R."/>
            <person name="Richter M."/>
            <person name="Diez M.S."/>
            <person name="Solano J."/>
            <person name="Bargiela R."/>
            <person name="Golyshina O.V."/>
            <person name="Manteca A."/>
            <person name="Ramos J.L."/>
            <person name="Gallego J.R."/>
            <person name="Llorente I."/>
            <person name="Martins Dos Santos V.A."/>
            <person name="Jensen O.N."/>
            <person name="Pelaez A.I."/>
            <person name="Sanchez J."/>
            <person name="Ferrer M."/>
        </authorList>
    </citation>
    <scope>NUCLEOTIDE SEQUENCE</scope>
</reference>
<sequence length="165" mass="18961">RRLPQGDGTFVNLLVREVHADTDEILRHLVRETVDGQNRRLSYEQVAEIRLDKSTNTCQTYSAQTLFHEEGEALREAAQRYGRYRDAYQSRHLREIVLDVLEEMNPIAVRPSGGVYFVPDENEKNLTKLQNFVRALGNGSDLWMMPVLDGTESRAVIRSSLDQEV</sequence>
<reference evidence="1" key="1">
    <citation type="submission" date="2013-08" db="EMBL/GenBank/DDBJ databases">
        <authorList>
            <person name="Mendez C."/>
            <person name="Richter M."/>
            <person name="Ferrer M."/>
            <person name="Sanchez J."/>
        </authorList>
    </citation>
    <scope>NUCLEOTIDE SEQUENCE</scope>
</reference>
<proteinExistence type="predicted"/>
<feature type="non-terminal residue" evidence="1">
    <location>
        <position position="1"/>
    </location>
</feature>